<sequence>MLSGTKVYNFVSQPDQFKTVLDAIAKSKGIVFLCGPDLLASSGMPSLSQTSTFCHNTFDSQLPLSKMIVDCSEPNGGPSQLLDDQLAAYNKVMAARRIQARGIPSSPFHQYFHRVFALKRVVKYLTTSFDAVEVLRKCYLPRCPYIKEKDTTALDNSMLYGETVPFKRATSRPPAPAAKASRRLRPAVLNSMASDMLPGARLRNRIVAAAKNADLLLIAGISLQSDEIMDLVREIAEQVHRRYGGVVYIGEQPSGGRGSKYHVNFHLQMTPDECAGHIQSTMNRLEDADTSMESAVGTESEKAGAWCEIINNEIESLFLVEEPELNRPQCFLCNTSLEECLLKCRRCGDWLCYTGPYHTNRTAPCVVLQMFRDEANKPSIEMEIDAFCCMYCWNHSEEGPYPHSVKPAPWVAVQERGRPAPRMIMIIYFLDQFWPQAKHLRNLVAGKWAGRGWSPVRLENLHEPHNILPNFSWDAKTYNVFVIYITHGISSSKGYQISPTELYPAPQFLEYTLTPVRDIILQANHSLAIFACCGYPFLEPQKEHFHKLYHRLPEREAFPGFPSFLYGKLTTVSADDRVYSEDAMNSWMSSDIAVSHTDLIYLQRLSPPVMWLFSPFDTRPLGKELPHILTACKCRREEMVTAQGKQTAKVWKVSHNATIGMPLSDVRVKVSCSICWQMWVLPSKHLKGKVYSHAGLYCSVVPYFAT</sequence>
<keyword evidence="3" id="KW-0067">ATP-binding</keyword>
<dbReference type="Gene3D" id="3.40.50.1220">
    <property type="entry name" value="TPP-binding domain"/>
    <property type="match status" value="1"/>
</dbReference>
<evidence type="ECO:0000313" key="3">
    <source>
        <dbReference type="EMBL" id="QRW26668.1"/>
    </source>
</evidence>
<evidence type="ECO:0000256" key="1">
    <source>
        <dbReference type="ARBA" id="ARBA00004173"/>
    </source>
</evidence>
<dbReference type="GeneID" id="67023545"/>
<keyword evidence="3" id="KW-0378">Hydrolase</keyword>
<dbReference type="GO" id="GO:0004386">
    <property type="term" value="F:helicase activity"/>
    <property type="evidence" value="ECO:0007669"/>
    <property type="project" value="UniProtKB-KW"/>
</dbReference>
<keyword evidence="3" id="KW-0547">Nucleotide-binding</keyword>
<dbReference type="Proteomes" id="UP000650533">
    <property type="component" value="Chromosome 16"/>
</dbReference>
<gene>
    <name evidence="3" type="ORF">RhiXN_01263</name>
</gene>
<dbReference type="EMBL" id="CP059673">
    <property type="protein sequence ID" value="QRW26668.1"/>
    <property type="molecule type" value="Genomic_DNA"/>
</dbReference>
<evidence type="ECO:0000313" key="4">
    <source>
        <dbReference type="Proteomes" id="UP000650533"/>
    </source>
</evidence>
<name>A0A8H8T3K6_9AGAM</name>
<dbReference type="AlphaFoldDB" id="A0A8H8T3K6"/>
<reference evidence="3" key="1">
    <citation type="submission" date="2020-05" db="EMBL/GenBank/DDBJ databases">
        <title>Evolutionary and genomic comparisons of hybrid uninucleate and nonhybrid Rhizoctonia fungi.</title>
        <authorList>
            <person name="Li C."/>
            <person name="Chen X."/>
        </authorList>
    </citation>
    <scope>NUCLEOTIDE SEQUENCE</scope>
    <source>
        <strain evidence="3">AG-1 IA</strain>
    </source>
</reference>
<dbReference type="SUPFAM" id="SSF52467">
    <property type="entry name" value="DHS-like NAD/FAD-binding domain"/>
    <property type="match status" value="1"/>
</dbReference>
<dbReference type="InterPro" id="IPR029035">
    <property type="entry name" value="DHS-like_NAD/FAD-binding_dom"/>
</dbReference>
<dbReference type="KEGG" id="rsx:RhiXN_01263"/>
<proteinExistence type="predicted"/>
<organism evidence="3 4">
    <name type="scientific">Rhizoctonia solani</name>
    <dbReference type="NCBI Taxonomy" id="456999"/>
    <lineage>
        <taxon>Eukaryota</taxon>
        <taxon>Fungi</taxon>
        <taxon>Dikarya</taxon>
        <taxon>Basidiomycota</taxon>
        <taxon>Agaricomycotina</taxon>
        <taxon>Agaricomycetes</taxon>
        <taxon>Cantharellales</taxon>
        <taxon>Ceratobasidiaceae</taxon>
        <taxon>Rhizoctonia</taxon>
    </lineage>
</organism>
<dbReference type="RefSeq" id="XP_043186905.1">
    <property type="nucleotide sequence ID" value="XM_043321082.1"/>
</dbReference>
<protein>
    <submittedName>
        <fullName evidence="3">Helicase domain-containing protein</fullName>
    </submittedName>
</protein>
<evidence type="ECO:0000256" key="2">
    <source>
        <dbReference type="ARBA" id="ARBA00023128"/>
    </source>
</evidence>
<dbReference type="GO" id="GO:0005739">
    <property type="term" value="C:mitochondrion"/>
    <property type="evidence" value="ECO:0007669"/>
    <property type="project" value="UniProtKB-SubCell"/>
</dbReference>
<accession>A0A8H8T3K6</accession>
<comment type="subcellular location">
    <subcellularLocation>
        <location evidence="1">Mitochondrion</location>
    </subcellularLocation>
</comment>
<keyword evidence="2" id="KW-0496">Mitochondrion</keyword>
<keyword evidence="3" id="KW-0347">Helicase</keyword>